<name>A0ABM0M469_SACKO</name>
<gene>
    <name evidence="10" type="primary">LOC102805504</name>
</gene>
<dbReference type="PANTHER" id="PTHR11640">
    <property type="entry name" value="NEPHRIN"/>
    <property type="match status" value="1"/>
</dbReference>
<keyword evidence="5" id="KW-0325">Glycoprotein</keyword>
<dbReference type="SMART" id="SM00409">
    <property type="entry name" value="IG"/>
    <property type="match status" value="5"/>
</dbReference>
<accession>A0ABM0M469</accession>
<keyword evidence="2" id="KW-0677">Repeat</keyword>
<dbReference type="PROSITE" id="PS50853">
    <property type="entry name" value="FN3"/>
    <property type="match status" value="1"/>
</dbReference>
<feature type="non-terminal residue" evidence="10">
    <location>
        <position position="622"/>
    </location>
</feature>
<dbReference type="RefSeq" id="XP_006814810.1">
    <property type="nucleotide sequence ID" value="XM_006814747.1"/>
</dbReference>
<dbReference type="InterPro" id="IPR003599">
    <property type="entry name" value="Ig_sub"/>
</dbReference>
<dbReference type="SMART" id="SM00408">
    <property type="entry name" value="IGc2"/>
    <property type="match status" value="5"/>
</dbReference>
<feature type="domain" description="Ig-like" evidence="7">
    <location>
        <begin position="14"/>
        <end position="114"/>
    </location>
</feature>
<dbReference type="InterPro" id="IPR051275">
    <property type="entry name" value="Cell_adhesion_signaling"/>
</dbReference>
<evidence type="ECO:0000259" key="8">
    <source>
        <dbReference type="PROSITE" id="PS50853"/>
    </source>
</evidence>
<dbReference type="InterPro" id="IPR013783">
    <property type="entry name" value="Ig-like_fold"/>
</dbReference>
<dbReference type="PROSITE" id="PS50835">
    <property type="entry name" value="IG_LIKE"/>
    <property type="match status" value="5"/>
</dbReference>
<evidence type="ECO:0000256" key="3">
    <source>
        <dbReference type="ARBA" id="ARBA00023136"/>
    </source>
</evidence>
<evidence type="ECO:0000313" key="9">
    <source>
        <dbReference type="Proteomes" id="UP000694865"/>
    </source>
</evidence>
<dbReference type="InterPro" id="IPR003961">
    <property type="entry name" value="FN3_dom"/>
</dbReference>
<evidence type="ECO:0000313" key="10">
    <source>
        <dbReference type="RefSeq" id="XP_006814810.1"/>
    </source>
</evidence>
<dbReference type="InterPro" id="IPR013098">
    <property type="entry name" value="Ig_I-set"/>
</dbReference>
<evidence type="ECO:0000256" key="4">
    <source>
        <dbReference type="ARBA" id="ARBA00023157"/>
    </source>
</evidence>
<feature type="domain" description="Ig-like" evidence="7">
    <location>
        <begin position="118"/>
        <end position="204"/>
    </location>
</feature>
<dbReference type="SUPFAM" id="SSF49265">
    <property type="entry name" value="Fibronectin type III"/>
    <property type="match status" value="1"/>
</dbReference>
<dbReference type="GeneID" id="102805504"/>
<dbReference type="InterPro" id="IPR007110">
    <property type="entry name" value="Ig-like_dom"/>
</dbReference>
<dbReference type="InterPro" id="IPR003598">
    <property type="entry name" value="Ig_sub2"/>
</dbReference>
<feature type="domain" description="Ig-like" evidence="7">
    <location>
        <begin position="209"/>
        <end position="310"/>
    </location>
</feature>
<dbReference type="Proteomes" id="UP000694865">
    <property type="component" value="Unplaced"/>
</dbReference>
<comment type="subcellular location">
    <subcellularLocation>
        <location evidence="1">Membrane</location>
        <topology evidence="1">Single-pass type I membrane protein</topology>
    </subcellularLocation>
</comment>
<evidence type="ECO:0000256" key="2">
    <source>
        <dbReference type="ARBA" id="ARBA00022737"/>
    </source>
</evidence>
<keyword evidence="4" id="KW-1015">Disulfide bond</keyword>
<dbReference type="CDD" id="cd00096">
    <property type="entry name" value="Ig"/>
    <property type="match status" value="1"/>
</dbReference>
<keyword evidence="3" id="KW-0472">Membrane</keyword>
<dbReference type="SMART" id="SM00060">
    <property type="entry name" value="FN3"/>
    <property type="match status" value="1"/>
</dbReference>
<evidence type="ECO:0000259" key="7">
    <source>
        <dbReference type="PROSITE" id="PS50835"/>
    </source>
</evidence>
<feature type="domain" description="Ig-like" evidence="7">
    <location>
        <begin position="427"/>
        <end position="510"/>
    </location>
</feature>
<dbReference type="PANTHER" id="PTHR11640:SF164">
    <property type="entry name" value="MAM DOMAIN-CONTAINING GLYCOSYLPHOSPHATIDYLINOSITOL ANCHOR PROTEIN 1"/>
    <property type="match status" value="1"/>
</dbReference>
<keyword evidence="9" id="KW-1185">Reference proteome</keyword>
<evidence type="ECO:0000256" key="1">
    <source>
        <dbReference type="ARBA" id="ARBA00004479"/>
    </source>
</evidence>
<dbReference type="Pfam" id="PF07679">
    <property type="entry name" value="I-set"/>
    <property type="match status" value="1"/>
</dbReference>
<reference evidence="10" key="1">
    <citation type="submission" date="2025-08" db="UniProtKB">
        <authorList>
            <consortium name="RefSeq"/>
        </authorList>
    </citation>
    <scope>IDENTIFICATION</scope>
    <source>
        <tissue evidence="10">Testes</tissue>
    </source>
</reference>
<dbReference type="CDD" id="cd00063">
    <property type="entry name" value="FN3"/>
    <property type="match status" value="1"/>
</dbReference>
<dbReference type="Pfam" id="PF00041">
    <property type="entry name" value="fn3"/>
    <property type="match status" value="1"/>
</dbReference>
<feature type="domain" description="Fibronectin type-III" evidence="8">
    <location>
        <begin position="526"/>
        <end position="622"/>
    </location>
</feature>
<evidence type="ECO:0000256" key="6">
    <source>
        <dbReference type="ARBA" id="ARBA00023319"/>
    </source>
</evidence>
<dbReference type="SUPFAM" id="SSF48726">
    <property type="entry name" value="Immunoglobulin"/>
    <property type="match status" value="4"/>
</dbReference>
<dbReference type="InterPro" id="IPR036116">
    <property type="entry name" value="FN3_sf"/>
</dbReference>
<protein>
    <submittedName>
        <fullName evidence="10">Neural cell adhesion molecule 2-like</fullName>
    </submittedName>
</protein>
<keyword evidence="6" id="KW-0393">Immunoglobulin domain</keyword>
<dbReference type="Pfam" id="PF13927">
    <property type="entry name" value="Ig_3"/>
    <property type="match status" value="3"/>
</dbReference>
<dbReference type="InterPro" id="IPR036179">
    <property type="entry name" value="Ig-like_dom_sf"/>
</dbReference>
<feature type="domain" description="Ig-like" evidence="7">
    <location>
        <begin position="318"/>
        <end position="420"/>
    </location>
</feature>
<sequence length="622" mass="67984">MTYFHVFYLVSSAPTWRDIPRNSAVELDTSVELLCGLDNLTPNLLPGWRQTSVDPTRIVSQGPLVIGCDTCSITGDQNIGQYHLTINPVKRSDAGEWQCRVADAIPQYYSAYITIVEPANIITPPSDQTVNEDGSVTFECTATGVPDVTYTWQKDSTDIDIGGRYAVTDGSLTISNIVKSDYGTCTCIADNGVGSGDSKSAVLTVIFKPDSTSLSGYTGAVTGGSNILLTCTTTTSNPSATILWYRNNIRIYDNDDNINIGTLTETNGDYNGKISEQQITITTRAEDNQAEYKCKARNSQVTGDVNSNIVLITVYFKPDSASLSGYTGAVTSGSNILLTCTTATSNPSATILWYRNNNIIDDNNDNINIGSLTETNGDYNGKISEQQITITTRAEDNQAEYKCKARNSQVTGDVNSNIFTITVHYKPFVVNVLHNQWSVTSQGTVGKLRCDIESNPLSSVIWYDSNNQPVKIDSRVSIETVSRGFLYESILTIRDTMISDYGSYSCFAGNYLGNITFIVTFKDKSVPDAPKSIVPLTRFYDSLLVTIIPGYDGGDTNTTYFIQYRTPRNASFIELKTGISETTNSTIEILKLEPSTPYECRAYAANAIGIGPYSNSIIIRTL</sequence>
<dbReference type="Gene3D" id="2.60.40.10">
    <property type="entry name" value="Immunoglobulins"/>
    <property type="match status" value="6"/>
</dbReference>
<proteinExistence type="predicted"/>
<evidence type="ECO:0000256" key="5">
    <source>
        <dbReference type="ARBA" id="ARBA00023180"/>
    </source>
</evidence>
<organism evidence="9 10">
    <name type="scientific">Saccoglossus kowalevskii</name>
    <name type="common">Acorn worm</name>
    <dbReference type="NCBI Taxonomy" id="10224"/>
    <lineage>
        <taxon>Eukaryota</taxon>
        <taxon>Metazoa</taxon>
        <taxon>Hemichordata</taxon>
        <taxon>Enteropneusta</taxon>
        <taxon>Harrimaniidae</taxon>
        <taxon>Saccoglossus</taxon>
    </lineage>
</organism>